<protein>
    <submittedName>
        <fullName evidence="2">ARAD1A09196p</fullName>
    </submittedName>
</protein>
<dbReference type="EMBL" id="HG937691">
    <property type="protein sequence ID" value="CDP33429.1"/>
    <property type="molecule type" value="Genomic_DNA"/>
</dbReference>
<feature type="region of interest" description="Disordered" evidence="1">
    <location>
        <begin position="505"/>
        <end position="527"/>
    </location>
</feature>
<gene>
    <name evidence="2" type="ORF">GNLVRS02_ARAD1A09196g</name>
</gene>
<organism evidence="2">
    <name type="scientific">Blastobotrys adeninivorans</name>
    <name type="common">Yeast</name>
    <name type="synonym">Arxula adeninivorans</name>
    <dbReference type="NCBI Taxonomy" id="409370"/>
    <lineage>
        <taxon>Eukaryota</taxon>
        <taxon>Fungi</taxon>
        <taxon>Dikarya</taxon>
        <taxon>Ascomycota</taxon>
        <taxon>Saccharomycotina</taxon>
        <taxon>Dipodascomycetes</taxon>
        <taxon>Dipodascales</taxon>
        <taxon>Trichomonascaceae</taxon>
        <taxon>Blastobotrys</taxon>
    </lineage>
</organism>
<name>A0A060SY30_BLAAD</name>
<dbReference type="AlphaFoldDB" id="A0A060SY30"/>
<reference evidence="2" key="2">
    <citation type="submission" date="2014-06" db="EMBL/GenBank/DDBJ databases">
        <title>The complete genome of Blastobotrys (Arxula) adeninivorans LS3 - a yeast of biotechnological interest.</title>
        <authorList>
            <person name="Kunze G."/>
            <person name="Gaillardin C."/>
            <person name="Czernicka M."/>
            <person name="Durrens P."/>
            <person name="Martin T."/>
            <person name="Boer E."/>
            <person name="Gabaldon T."/>
            <person name="Cruz J."/>
            <person name="Talla E."/>
            <person name="Marck C."/>
            <person name="Goffeau A."/>
            <person name="Barbe V."/>
            <person name="Baret P."/>
            <person name="Baronian K."/>
            <person name="Beier S."/>
            <person name="Bleykasten C."/>
            <person name="Bode R."/>
            <person name="Casaregola S."/>
            <person name="Despons L."/>
            <person name="Fairhead C."/>
            <person name="Giersberg M."/>
            <person name="Gierski P."/>
            <person name="Hahnel U."/>
            <person name="Hartmann A."/>
            <person name="Jankowska D."/>
            <person name="Jubin C."/>
            <person name="Jung P."/>
            <person name="Lafontaine I."/>
            <person name="Leh-Louis V."/>
            <person name="Lemaire M."/>
            <person name="Marcet-Houben M."/>
            <person name="Mascher M."/>
            <person name="Morel G."/>
            <person name="Richard G.-F."/>
            <person name="Riechen J."/>
            <person name="Sacerdot C."/>
            <person name="Sarkar A."/>
            <person name="Savel G."/>
            <person name="Schacherer J."/>
            <person name="Sherman D."/>
            <person name="Straub M.-L."/>
            <person name="Stein N."/>
            <person name="Thierry A."/>
            <person name="Trautwein-Schult A."/>
            <person name="Westhof E."/>
            <person name="Worch S."/>
            <person name="Dujon B."/>
            <person name="Souciet J.-L."/>
            <person name="Wincker P."/>
            <person name="Scholz U."/>
            <person name="Neuveglise N."/>
        </authorList>
    </citation>
    <scope>NUCLEOTIDE SEQUENCE</scope>
    <source>
        <strain evidence="2">LS3</strain>
    </source>
</reference>
<feature type="compositionally biased region" description="Low complexity" evidence="1">
    <location>
        <begin position="505"/>
        <end position="518"/>
    </location>
</feature>
<sequence>MSEDEWSSSSLTDQSYSLVDLDQGSVSDSESHSVLSEWSGISNSPGTPGSVDLEADGAELDDSGQESVPTGSSERSRSRRSALLGSVRSVRESDLSTNSTDSFSISTPSSSNDAGANGGVGTAGSQSLSLGILNRELSSSYSLRMPLVDSGTTIDPNLALLSDMPPQCPGKIDTTVFPGKFSLRKPVCSESGKTDLSSLVVIGFGGDPVLEALTAVGNAVGAKALYRVPNSLLSHGSTRIVAHPVYSTEGGGYDLQVLSVHVNLNGPVLAVIYHGPDKGTNRAGFSPDLVYELLRRLDIPAITFTDSLIDPRSHLSAQVIMSRMAPAAVYKAEDNAAHSFALPLPLAWSRHVSSSDVSALMTLYPRYPIPLPALNRVDEDSNDSVDEFDIVAMDKETDSKSDNEIDEDSLKYKLLRALIGPRWELRPLSGVIMSSLGLWLLCILYSSLVGTPQNQVAMPVTSTSPGIPEGIIPVTTSTGLVKRHYPKLQKNSYFDPDNIIVLGPAPGSSGASGASSDGIVGDDKEFGSDEDIPAKQSAVVLQRIMSLADVLWTIVQDMYKSMTKFAFQMADQLRSDQMLMSQNVRQSAIANAVSNGHKLMADSEELQRIRAKLHRRSKEVRDSVMESMKKASQQGEQAVSRASELSRLFRDQAARQGNEFWRRASEHRNTLSEKMSDKKQQVLSALSRSNEQLLSGVSRSNEQILAMLSRSNDKVWYRNRQWWQQARQLQQKLSCMLVEMDNRKPRELRTDAKQTKQTKQTLGKKPNRCIHWCHSYPKCRR</sequence>
<feature type="region of interest" description="Disordered" evidence="1">
    <location>
        <begin position="1"/>
        <end position="121"/>
    </location>
</feature>
<feature type="compositionally biased region" description="Acidic residues" evidence="1">
    <location>
        <begin position="53"/>
        <end position="64"/>
    </location>
</feature>
<reference evidence="2" key="1">
    <citation type="submission" date="2014-02" db="EMBL/GenBank/DDBJ databases">
        <authorList>
            <person name="Genoscope - CEA"/>
        </authorList>
    </citation>
    <scope>NUCLEOTIDE SEQUENCE</scope>
    <source>
        <strain evidence="2">LS3</strain>
    </source>
</reference>
<accession>A0A060SY30</accession>
<feature type="compositionally biased region" description="Low complexity" evidence="1">
    <location>
        <begin position="7"/>
        <end position="17"/>
    </location>
</feature>
<evidence type="ECO:0000256" key="1">
    <source>
        <dbReference type="SAM" id="MobiDB-lite"/>
    </source>
</evidence>
<feature type="compositionally biased region" description="Low complexity" evidence="1">
    <location>
        <begin position="98"/>
        <end position="113"/>
    </location>
</feature>
<feature type="compositionally biased region" description="Low complexity" evidence="1">
    <location>
        <begin position="25"/>
        <end position="39"/>
    </location>
</feature>
<evidence type="ECO:0000313" key="2">
    <source>
        <dbReference type="EMBL" id="CDP33429.1"/>
    </source>
</evidence>
<proteinExistence type="predicted"/>